<organism evidence="3 4">
    <name type="scientific">Tannerella sp. oral taxon BU063 isolate Cell 2</name>
    <dbReference type="NCBI Taxonomy" id="1411148"/>
    <lineage>
        <taxon>Bacteria</taxon>
        <taxon>Pseudomonadati</taxon>
        <taxon>Bacteroidota</taxon>
        <taxon>Bacteroidia</taxon>
        <taxon>Bacteroidales</taxon>
        <taxon>Tannerellaceae</taxon>
        <taxon>Tannerella</taxon>
    </lineage>
</organism>
<protein>
    <recommendedName>
        <fullName evidence="2">SPOR domain-containing protein</fullName>
    </recommendedName>
</protein>
<dbReference type="PROSITE" id="PS51724">
    <property type="entry name" value="SPOR"/>
    <property type="match status" value="1"/>
</dbReference>
<dbReference type="Pfam" id="PF05036">
    <property type="entry name" value="SPOR"/>
    <property type="match status" value="1"/>
</dbReference>
<dbReference type="AlphaFoldDB" id="W2C6Q8"/>
<sequence>MEMYGMDFNEAQQAIRHDVSALLTQLDEEGILRLDAIGTLRRNDDGALLFDPIDRTPLYGIGSYGLPLFYMPPLSPEPSEAQPIARPTVPDSIPVTRRLIPETVKAHLPAALCVVGQTAAVAAVACAFYFTVSTPVKEVDRSAYTAGFVPSELLHDLSEKAPAAPPAPVPEIQPEGEGQTKAQKAAEKKRYRIVIASLDRLEAAEQLVSKLTPADRARARIRMNGVVRKIRVIIGDYTDRKEAEAELARWRKNPKFETAWLIVGP</sequence>
<dbReference type="InterPro" id="IPR007730">
    <property type="entry name" value="SPOR-like_dom"/>
</dbReference>
<evidence type="ECO:0000313" key="4">
    <source>
        <dbReference type="Proteomes" id="UP000018837"/>
    </source>
</evidence>
<gene>
    <name evidence="3" type="ORF">N425_06155</name>
</gene>
<name>W2C6Q8_9BACT</name>
<dbReference type="Gene3D" id="3.30.70.1070">
    <property type="entry name" value="Sporulation related repeat"/>
    <property type="match status" value="1"/>
</dbReference>
<accession>W2C6Q8</accession>
<dbReference type="Pfam" id="PF18175">
    <property type="entry name" value="HU-CCDC81_bac_2"/>
    <property type="match status" value="1"/>
</dbReference>
<feature type="domain" description="SPOR" evidence="2">
    <location>
        <begin position="185"/>
        <end position="263"/>
    </location>
</feature>
<comment type="caution">
    <text evidence="3">The sequence shown here is derived from an EMBL/GenBank/DDBJ whole genome shotgun (WGS) entry which is preliminary data.</text>
</comment>
<evidence type="ECO:0000256" key="1">
    <source>
        <dbReference type="SAM" id="MobiDB-lite"/>
    </source>
</evidence>
<proteinExistence type="predicted"/>
<evidence type="ECO:0000313" key="3">
    <source>
        <dbReference type="EMBL" id="ETK02106.1"/>
    </source>
</evidence>
<dbReference type="PATRIC" id="fig|1411148.3.peg.910"/>
<dbReference type="InterPro" id="IPR041268">
    <property type="entry name" value="HU-CCDC81_bac_2"/>
</dbReference>
<reference evidence="3 4" key="1">
    <citation type="submission" date="2013-11" db="EMBL/GenBank/DDBJ databases">
        <title>Single cell genomics of uncultured Tannerella BU063 (oral taxon 286).</title>
        <authorList>
            <person name="Beall C.J."/>
            <person name="Campbell A.G."/>
            <person name="Griffen A.L."/>
            <person name="Podar M."/>
            <person name="Leys E.J."/>
        </authorList>
    </citation>
    <scope>NUCLEOTIDE SEQUENCE [LARGE SCALE GENOMIC DNA]</scope>
    <source>
        <strain evidence="3">Cell 2</strain>
    </source>
</reference>
<dbReference type="InterPro" id="IPR036680">
    <property type="entry name" value="SPOR-like_sf"/>
</dbReference>
<dbReference type="SUPFAM" id="SSF110997">
    <property type="entry name" value="Sporulation related repeat"/>
    <property type="match status" value="1"/>
</dbReference>
<feature type="region of interest" description="Disordered" evidence="1">
    <location>
        <begin position="160"/>
        <end position="185"/>
    </location>
</feature>
<dbReference type="EMBL" id="AYUF01000409">
    <property type="protein sequence ID" value="ETK02106.1"/>
    <property type="molecule type" value="Genomic_DNA"/>
</dbReference>
<dbReference type="Proteomes" id="UP000018837">
    <property type="component" value="Unassembled WGS sequence"/>
</dbReference>
<dbReference type="GO" id="GO:0042834">
    <property type="term" value="F:peptidoglycan binding"/>
    <property type="evidence" value="ECO:0007669"/>
    <property type="project" value="InterPro"/>
</dbReference>
<evidence type="ECO:0000259" key="2">
    <source>
        <dbReference type="PROSITE" id="PS51724"/>
    </source>
</evidence>